<dbReference type="PANTHER" id="PTHR23235:SF120">
    <property type="entry name" value="KRUPPEL-LIKE FACTOR 15"/>
    <property type="match status" value="1"/>
</dbReference>
<dbReference type="GO" id="GO:0005634">
    <property type="term" value="C:nucleus"/>
    <property type="evidence" value="ECO:0007669"/>
    <property type="project" value="UniProtKB-SubCell"/>
</dbReference>
<evidence type="ECO:0000313" key="11">
    <source>
        <dbReference type="Proteomes" id="UP000261520"/>
    </source>
</evidence>
<dbReference type="Ensembl" id="ENSPMGT00000007790.1">
    <property type="protein sequence ID" value="ENSPMGP00000007322.1"/>
    <property type="gene ID" value="ENSPMGG00000006070.1"/>
</dbReference>
<feature type="domain" description="C2H2-type" evidence="9">
    <location>
        <begin position="131"/>
        <end position="158"/>
    </location>
</feature>
<name>A0A3B3ZRL0_9GOBI</name>
<evidence type="ECO:0000256" key="5">
    <source>
        <dbReference type="ARBA" id="ARBA00022771"/>
    </source>
</evidence>
<dbReference type="InterPro" id="IPR036236">
    <property type="entry name" value="Znf_C2H2_sf"/>
</dbReference>
<comment type="similarity">
    <text evidence="2">Belongs to the krueppel C2H2-type zinc-finger protein family.</text>
</comment>
<dbReference type="AlphaFoldDB" id="A0A3B3ZRL0"/>
<dbReference type="FunFam" id="3.30.160.60:FF:001325">
    <property type="entry name" value="zinc finger protein 200"/>
    <property type="match status" value="1"/>
</dbReference>
<evidence type="ECO:0000256" key="7">
    <source>
        <dbReference type="ARBA" id="ARBA00023242"/>
    </source>
</evidence>
<sequence>REDPGPQNRIREKEWHLGPSHHREVSGQAFETVTLPRGETYLWISDFVFLFCSPAAIQTDSVPEKFPPDVPNPIDLVIKQEPEELGDDIVQIRVPSLPLKNENTEESNPPERAVEAIDLTTREEGRRKKPHACPICGKSYSWKSHLEIHLRVHTGEKPFGCSVCGKRFTKKMYLVIHLRRHTGEKPFSCSCGKAFTSRSHLEMHLHTGERPFSCPVCQKSFRQKNHVQKHINIHLRQLSQEQERHWESNLQQLYFVFHVLLKV</sequence>
<keyword evidence="4" id="KW-0677">Repeat</keyword>
<evidence type="ECO:0000256" key="1">
    <source>
        <dbReference type="ARBA" id="ARBA00004123"/>
    </source>
</evidence>
<dbReference type="PROSITE" id="PS50157">
    <property type="entry name" value="ZINC_FINGER_C2H2_2"/>
    <property type="match status" value="4"/>
</dbReference>
<feature type="domain" description="C2H2-type" evidence="9">
    <location>
        <begin position="187"/>
        <end position="211"/>
    </location>
</feature>
<dbReference type="Pfam" id="PF00096">
    <property type="entry name" value="zf-C2H2"/>
    <property type="match status" value="3"/>
</dbReference>
<proteinExistence type="inferred from homology"/>
<dbReference type="STRING" id="409849.ENSPMGP00000007322"/>
<comment type="subcellular location">
    <subcellularLocation>
        <location evidence="1">Nucleus</location>
    </subcellularLocation>
</comment>
<evidence type="ECO:0000256" key="4">
    <source>
        <dbReference type="ARBA" id="ARBA00022737"/>
    </source>
</evidence>
<dbReference type="FunFam" id="3.30.160.60:FF:000358">
    <property type="entry name" value="zinc finger protein 24"/>
    <property type="match status" value="1"/>
</dbReference>
<dbReference type="PROSITE" id="PS00028">
    <property type="entry name" value="ZINC_FINGER_C2H2_1"/>
    <property type="match status" value="3"/>
</dbReference>
<dbReference type="FunFam" id="3.30.160.60:FF:002533">
    <property type="entry name" value="Zinc finger protein 770"/>
    <property type="match status" value="1"/>
</dbReference>
<organism evidence="10 11">
    <name type="scientific">Periophthalmus magnuspinnatus</name>
    <dbReference type="NCBI Taxonomy" id="409849"/>
    <lineage>
        <taxon>Eukaryota</taxon>
        <taxon>Metazoa</taxon>
        <taxon>Chordata</taxon>
        <taxon>Craniata</taxon>
        <taxon>Vertebrata</taxon>
        <taxon>Euteleostomi</taxon>
        <taxon>Actinopterygii</taxon>
        <taxon>Neopterygii</taxon>
        <taxon>Teleostei</taxon>
        <taxon>Neoteleostei</taxon>
        <taxon>Acanthomorphata</taxon>
        <taxon>Gobiaria</taxon>
        <taxon>Gobiiformes</taxon>
        <taxon>Gobioidei</taxon>
        <taxon>Gobiidae</taxon>
        <taxon>Oxudercinae</taxon>
        <taxon>Periophthalmus</taxon>
    </lineage>
</organism>
<dbReference type="GO" id="GO:0000978">
    <property type="term" value="F:RNA polymerase II cis-regulatory region sequence-specific DNA binding"/>
    <property type="evidence" value="ECO:0007669"/>
    <property type="project" value="TreeGrafter"/>
</dbReference>
<evidence type="ECO:0000256" key="8">
    <source>
        <dbReference type="PROSITE-ProRule" id="PRU00042"/>
    </source>
</evidence>
<dbReference type="InterPro" id="IPR013087">
    <property type="entry name" value="Znf_C2H2_type"/>
</dbReference>
<evidence type="ECO:0000256" key="6">
    <source>
        <dbReference type="ARBA" id="ARBA00022833"/>
    </source>
</evidence>
<evidence type="ECO:0000259" key="9">
    <source>
        <dbReference type="PROSITE" id="PS50157"/>
    </source>
</evidence>
<keyword evidence="6" id="KW-0862">Zinc</keyword>
<feature type="domain" description="C2H2-type" evidence="9">
    <location>
        <begin position="159"/>
        <end position="186"/>
    </location>
</feature>
<dbReference type="PANTHER" id="PTHR23235">
    <property type="entry name" value="KRUEPPEL-LIKE TRANSCRIPTION FACTOR"/>
    <property type="match status" value="1"/>
</dbReference>
<dbReference type="GO" id="GO:0000981">
    <property type="term" value="F:DNA-binding transcription factor activity, RNA polymerase II-specific"/>
    <property type="evidence" value="ECO:0007669"/>
    <property type="project" value="TreeGrafter"/>
</dbReference>
<dbReference type="FunFam" id="3.30.160.60:FF:000100">
    <property type="entry name" value="Zinc finger 45-like"/>
    <property type="match status" value="1"/>
</dbReference>
<feature type="domain" description="C2H2-type" evidence="9">
    <location>
        <begin position="212"/>
        <end position="239"/>
    </location>
</feature>
<dbReference type="Gene3D" id="3.30.160.60">
    <property type="entry name" value="Classic Zinc Finger"/>
    <property type="match status" value="4"/>
</dbReference>
<keyword evidence="11" id="KW-1185">Reference proteome</keyword>
<accession>A0A3B3ZRL0</accession>
<keyword evidence="3" id="KW-0479">Metal-binding</keyword>
<keyword evidence="7" id="KW-0539">Nucleus</keyword>
<dbReference type="SMART" id="SM00355">
    <property type="entry name" value="ZnF_C2H2"/>
    <property type="match status" value="3"/>
</dbReference>
<dbReference type="SUPFAM" id="SSF57667">
    <property type="entry name" value="beta-beta-alpha zinc fingers"/>
    <property type="match status" value="3"/>
</dbReference>
<evidence type="ECO:0000256" key="3">
    <source>
        <dbReference type="ARBA" id="ARBA00022723"/>
    </source>
</evidence>
<dbReference type="GO" id="GO:0008270">
    <property type="term" value="F:zinc ion binding"/>
    <property type="evidence" value="ECO:0007669"/>
    <property type="project" value="UniProtKB-KW"/>
</dbReference>
<keyword evidence="5 8" id="KW-0863">Zinc-finger</keyword>
<reference evidence="10" key="2">
    <citation type="submission" date="2025-09" db="UniProtKB">
        <authorList>
            <consortium name="Ensembl"/>
        </authorList>
    </citation>
    <scope>IDENTIFICATION</scope>
</reference>
<reference evidence="10" key="1">
    <citation type="submission" date="2025-08" db="UniProtKB">
        <authorList>
            <consortium name="Ensembl"/>
        </authorList>
    </citation>
    <scope>IDENTIFICATION</scope>
</reference>
<protein>
    <recommendedName>
        <fullName evidence="9">C2H2-type domain-containing protein</fullName>
    </recommendedName>
</protein>
<dbReference type="Proteomes" id="UP000261520">
    <property type="component" value="Unplaced"/>
</dbReference>
<evidence type="ECO:0000256" key="2">
    <source>
        <dbReference type="ARBA" id="ARBA00006991"/>
    </source>
</evidence>
<evidence type="ECO:0000313" key="10">
    <source>
        <dbReference type="Ensembl" id="ENSPMGP00000007322.1"/>
    </source>
</evidence>